<dbReference type="PANTHER" id="PTHR34383">
    <property type="entry name" value="POLYPHOSPHATE:AMP PHOSPHOTRANSFERASE-RELATED"/>
    <property type="match status" value="1"/>
</dbReference>
<accession>A0A261G5Q7</accession>
<evidence type="ECO:0000256" key="1">
    <source>
        <dbReference type="SAM" id="MobiDB-lite"/>
    </source>
</evidence>
<dbReference type="AlphaFoldDB" id="A0A261G5Q7"/>
<dbReference type="GO" id="GO:0016776">
    <property type="term" value="F:phosphotransferase activity, phosphate group as acceptor"/>
    <property type="evidence" value="ECO:0007669"/>
    <property type="project" value="InterPro"/>
</dbReference>
<dbReference type="GeneID" id="98295490"/>
<name>A0A261G5Q7_9BIFI</name>
<gene>
    <name evidence="3" type="ORF">BAQU_0822</name>
</gene>
<dbReference type="Gene3D" id="3.40.50.300">
    <property type="entry name" value="P-loop containing nucleotide triphosphate hydrolases"/>
    <property type="match status" value="1"/>
</dbReference>
<comment type="caution">
    <text evidence="3">The sequence shown here is derived from an EMBL/GenBank/DDBJ whole genome shotgun (WGS) entry which is preliminary data.</text>
</comment>
<reference evidence="3 4" key="1">
    <citation type="journal article" date="2017" name="BMC Genomics">
        <title>Comparative genomic and phylogenomic analyses of the Bifidobacteriaceae family.</title>
        <authorList>
            <person name="Lugli G.A."/>
            <person name="Milani C."/>
            <person name="Turroni F."/>
            <person name="Duranti S."/>
            <person name="Mancabelli L."/>
            <person name="Mangifesta M."/>
            <person name="Ferrario C."/>
            <person name="Modesto M."/>
            <person name="Mattarelli P."/>
            <person name="Jiri K."/>
            <person name="van Sinderen D."/>
            <person name="Ventura M."/>
        </authorList>
    </citation>
    <scope>NUCLEOTIDE SEQUENCE [LARGE SCALE GENOMIC DNA]</scope>
    <source>
        <strain evidence="3 4">LMG 28769</strain>
    </source>
</reference>
<dbReference type="Pfam" id="PF03976">
    <property type="entry name" value="PPK2"/>
    <property type="match status" value="1"/>
</dbReference>
<dbReference type="GO" id="GO:0006797">
    <property type="term" value="P:polyphosphate metabolic process"/>
    <property type="evidence" value="ECO:0007669"/>
    <property type="project" value="InterPro"/>
</dbReference>
<evidence type="ECO:0000313" key="3">
    <source>
        <dbReference type="EMBL" id="OZG66750.1"/>
    </source>
</evidence>
<keyword evidence="3" id="KW-0808">Transferase</keyword>
<dbReference type="Proteomes" id="UP000216451">
    <property type="component" value="Unassembled WGS sequence"/>
</dbReference>
<keyword evidence="4" id="KW-1185">Reference proteome</keyword>
<feature type="compositionally biased region" description="Basic and acidic residues" evidence="1">
    <location>
        <begin position="8"/>
        <end position="24"/>
    </location>
</feature>
<dbReference type="OrthoDB" id="9775224at2"/>
<protein>
    <submittedName>
        <fullName evidence="3">Polyphosphate kinase</fullName>
    </submittedName>
</protein>
<dbReference type="InterPro" id="IPR022488">
    <property type="entry name" value="PPK2-related"/>
</dbReference>
<evidence type="ECO:0000259" key="2">
    <source>
        <dbReference type="Pfam" id="PF03976"/>
    </source>
</evidence>
<dbReference type="RefSeq" id="WP_094693036.1">
    <property type="nucleotide sequence ID" value="NZ_JBDNSG010000001.1"/>
</dbReference>
<organism evidence="3 4">
    <name type="scientific">Bifidobacterium aquikefiri</name>
    <dbReference type="NCBI Taxonomy" id="1653207"/>
    <lineage>
        <taxon>Bacteria</taxon>
        <taxon>Bacillati</taxon>
        <taxon>Actinomycetota</taxon>
        <taxon>Actinomycetes</taxon>
        <taxon>Bifidobacteriales</taxon>
        <taxon>Bifidobacteriaceae</taxon>
        <taxon>Bifidobacterium</taxon>
    </lineage>
</organism>
<dbReference type="PANTHER" id="PTHR34383:SF3">
    <property type="entry name" value="POLYPHOSPHATE:AMP PHOSPHOTRANSFERASE"/>
    <property type="match status" value="1"/>
</dbReference>
<dbReference type="NCBIfam" id="TIGR03709">
    <property type="entry name" value="PPK2_rel_1"/>
    <property type="match status" value="1"/>
</dbReference>
<keyword evidence="3" id="KW-0418">Kinase</keyword>
<dbReference type="SUPFAM" id="SSF52540">
    <property type="entry name" value="P-loop containing nucleoside triphosphate hydrolases"/>
    <property type="match status" value="1"/>
</dbReference>
<feature type="domain" description="Polyphosphate kinase-2-related" evidence="2">
    <location>
        <begin position="89"/>
        <end position="304"/>
    </location>
</feature>
<dbReference type="InterPro" id="IPR022300">
    <property type="entry name" value="PPK2-rel_1"/>
</dbReference>
<dbReference type="GO" id="GO:0016301">
    <property type="term" value="F:kinase activity"/>
    <property type="evidence" value="ECO:0007669"/>
    <property type="project" value="UniProtKB-KW"/>
</dbReference>
<dbReference type="InterPro" id="IPR027417">
    <property type="entry name" value="P-loop_NTPase"/>
</dbReference>
<feature type="region of interest" description="Disordered" evidence="1">
    <location>
        <begin position="1"/>
        <end position="35"/>
    </location>
</feature>
<dbReference type="EMBL" id="MWXA01000005">
    <property type="protein sequence ID" value="OZG66750.1"/>
    <property type="molecule type" value="Genomic_DNA"/>
</dbReference>
<sequence>MSPTGEKFGARELRKIQDQQMREQSKHHRRDKMRMVRKESSELSSIWDIDPDVALRFHAGLILGQLDCGSTPGFEGRKADAKEFVSLSSYEINSFQEQLYANGIKGSHRRMLIILQGMDTSGKGSMVEHVFSQLSPMGIHYHGFAAPSQEELNHDYLWRIRRELPKDGWISIFDRSQYEDIVMPRIYGTYPRTIWESRYDEINAFEHRLVDDGCSIIKIFLCISKDFQKKRFLKRLDDPTKFWKFDPSDLKARSHWDDYMNAWQDVMERTSTNYAPWHIVPANHRWYSRAVLSQILRARMQEMNLAWPPADFNVDMVKHQLNNPASTE</sequence>
<evidence type="ECO:0000313" key="4">
    <source>
        <dbReference type="Proteomes" id="UP000216451"/>
    </source>
</evidence>
<proteinExistence type="predicted"/>